<evidence type="ECO:0000256" key="1">
    <source>
        <dbReference type="SAM" id="MobiDB-lite"/>
    </source>
</evidence>
<organism evidence="2">
    <name type="scientific">Darwinula stevensoni</name>
    <dbReference type="NCBI Taxonomy" id="69355"/>
    <lineage>
        <taxon>Eukaryota</taxon>
        <taxon>Metazoa</taxon>
        <taxon>Ecdysozoa</taxon>
        <taxon>Arthropoda</taxon>
        <taxon>Crustacea</taxon>
        <taxon>Oligostraca</taxon>
        <taxon>Ostracoda</taxon>
        <taxon>Podocopa</taxon>
        <taxon>Podocopida</taxon>
        <taxon>Darwinulocopina</taxon>
        <taxon>Darwinuloidea</taxon>
        <taxon>Darwinulidae</taxon>
        <taxon>Darwinula</taxon>
    </lineage>
</organism>
<keyword evidence="3" id="KW-1185">Reference proteome</keyword>
<evidence type="ECO:0000313" key="2">
    <source>
        <dbReference type="EMBL" id="CAD7241141.1"/>
    </source>
</evidence>
<accession>A0A7R8X5L6</accession>
<sequence>MDCKSSESHFASGPGSGFHDAEVKSKHLKKQIHGNVIKSLRESYPHGESSCGIPENFTTAKFATQSFVTQKEFSTFATEAINLLTSIRQEVRSQSKYFARWESFAGMQVLKSHSYTTSLPHLLRHSCSFDTVENVGHARDCRMLEDVEGYLASQLLDMFPEIL</sequence>
<dbReference type="EMBL" id="CAJPEV010000101">
    <property type="protein sequence ID" value="CAG0880572.1"/>
    <property type="molecule type" value="Genomic_DNA"/>
</dbReference>
<proteinExistence type="predicted"/>
<dbReference type="EMBL" id="LR899618">
    <property type="protein sequence ID" value="CAD7241141.1"/>
    <property type="molecule type" value="Genomic_DNA"/>
</dbReference>
<dbReference type="Proteomes" id="UP000677054">
    <property type="component" value="Unassembled WGS sequence"/>
</dbReference>
<gene>
    <name evidence="2" type="ORF">DSTB1V02_LOCUS1142</name>
</gene>
<dbReference type="AlphaFoldDB" id="A0A7R8X5L6"/>
<reference evidence="2" key="1">
    <citation type="submission" date="2020-11" db="EMBL/GenBank/DDBJ databases">
        <authorList>
            <person name="Tran Van P."/>
        </authorList>
    </citation>
    <scope>NUCLEOTIDE SEQUENCE</scope>
</reference>
<name>A0A7R8X5L6_9CRUS</name>
<feature type="region of interest" description="Disordered" evidence="1">
    <location>
        <begin position="1"/>
        <end position="24"/>
    </location>
</feature>
<evidence type="ECO:0000313" key="3">
    <source>
        <dbReference type="Proteomes" id="UP000677054"/>
    </source>
</evidence>
<protein>
    <submittedName>
        <fullName evidence="2">Uncharacterized protein</fullName>
    </submittedName>
</protein>